<dbReference type="EMBL" id="BORU01000001">
    <property type="protein sequence ID" value="GIO52004.1"/>
    <property type="molecule type" value="Genomic_DNA"/>
</dbReference>
<dbReference type="Proteomes" id="UP000676601">
    <property type="component" value="Unassembled WGS sequence"/>
</dbReference>
<keyword evidence="2" id="KW-1185">Reference proteome</keyword>
<evidence type="ECO:0000313" key="2">
    <source>
        <dbReference type="Proteomes" id="UP000676601"/>
    </source>
</evidence>
<accession>A0ABQ4L5Y1</accession>
<organism evidence="1 2">
    <name type="scientific">Paenibacillus cineris</name>
    <dbReference type="NCBI Taxonomy" id="237530"/>
    <lineage>
        <taxon>Bacteria</taxon>
        <taxon>Bacillati</taxon>
        <taxon>Bacillota</taxon>
        <taxon>Bacilli</taxon>
        <taxon>Bacillales</taxon>
        <taxon>Paenibacillaceae</taxon>
        <taxon>Paenibacillus</taxon>
    </lineage>
</organism>
<gene>
    <name evidence="1" type="ORF">J21TS7_03220</name>
</gene>
<protein>
    <recommendedName>
        <fullName evidence="3">SMI1/KNR4 family protein</fullName>
    </recommendedName>
</protein>
<sequence>MSLMRIKVPAGFAVCYNKFEDIEPVKSKEDQYLENWGYFTEDILQIYKMELRKGSWIIPEKNKCILDLGWYPDSDADGSYHLVLVNEDWEVIRSKESRNRFVIRDTLEEWMDLIQRGGLFD</sequence>
<proteinExistence type="predicted"/>
<comment type="caution">
    <text evidence="1">The sequence shown here is derived from an EMBL/GenBank/DDBJ whole genome shotgun (WGS) entry which is preliminary data.</text>
</comment>
<name>A0ABQ4L5Y1_9BACL</name>
<evidence type="ECO:0008006" key="3">
    <source>
        <dbReference type="Google" id="ProtNLM"/>
    </source>
</evidence>
<reference evidence="1 2" key="1">
    <citation type="submission" date="2021-03" db="EMBL/GenBank/DDBJ databases">
        <title>Antimicrobial resistance genes in bacteria isolated from Japanese honey, and their potential for conferring macrolide and lincosamide resistance in the American foulbrood pathogen Paenibacillus larvae.</title>
        <authorList>
            <person name="Okamoto M."/>
            <person name="Kumagai M."/>
            <person name="Kanamori H."/>
            <person name="Takamatsu D."/>
        </authorList>
    </citation>
    <scope>NUCLEOTIDE SEQUENCE [LARGE SCALE GENOMIC DNA]</scope>
    <source>
        <strain evidence="1 2">J21TS7</strain>
    </source>
</reference>
<evidence type="ECO:0000313" key="1">
    <source>
        <dbReference type="EMBL" id="GIO52004.1"/>
    </source>
</evidence>